<feature type="compositionally biased region" description="Basic and acidic residues" evidence="10">
    <location>
        <begin position="567"/>
        <end position="595"/>
    </location>
</feature>
<keyword evidence="3" id="KW-0227">DNA damage</keyword>
<keyword evidence="7" id="KW-0067">ATP-binding</keyword>
<feature type="region of interest" description="Disordered" evidence="10">
    <location>
        <begin position="553"/>
        <end position="611"/>
    </location>
</feature>
<evidence type="ECO:0000256" key="4">
    <source>
        <dbReference type="ARBA" id="ARBA00022801"/>
    </source>
</evidence>
<dbReference type="GO" id="GO:0006310">
    <property type="term" value="P:DNA recombination"/>
    <property type="evidence" value="ECO:0007669"/>
    <property type="project" value="TreeGrafter"/>
</dbReference>
<feature type="domain" description="UvrD-like helicase C-terminal" evidence="11">
    <location>
        <begin position="23"/>
        <end position="376"/>
    </location>
</feature>
<reference evidence="12" key="1">
    <citation type="submission" date="2020-04" db="EMBL/GenBank/DDBJ databases">
        <authorList>
            <person name="Zhang T."/>
        </authorList>
    </citation>
    <scope>NUCLEOTIDE SEQUENCE</scope>
    <source>
        <strain evidence="12">HKST-UBA01</strain>
    </source>
</reference>
<evidence type="ECO:0000256" key="6">
    <source>
        <dbReference type="ARBA" id="ARBA00022839"/>
    </source>
</evidence>
<dbReference type="GO" id="GO:0006281">
    <property type="term" value="P:DNA repair"/>
    <property type="evidence" value="ECO:0007669"/>
    <property type="project" value="UniProtKB-KW"/>
</dbReference>
<name>A0A956M2H1_UNCEI</name>
<proteinExistence type="predicted"/>
<evidence type="ECO:0000256" key="2">
    <source>
        <dbReference type="ARBA" id="ARBA00022741"/>
    </source>
</evidence>
<evidence type="ECO:0000256" key="5">
    <source>
        <dbReference type="ARBA" id="ARBA00022806"/>
    </source>
</evidence>
<dbReference type="PROSITE" id="PS51217">
    <property type="entry name" value="UVRD_HELICASE_CTER"/>
    <property type="match status" value="1"/>
</dbReference>
<evidence type="ECO:0000256" key="3">
    <source>
        <dbReference type="ARBA" id="ARBA00022763"/>
    </source>
</evidence>
<dbReference type="GO" id="GO:0004527">
    <property type="term" value="F:exonuclease activity"/>
    <property type="evidence" value="ECO:0007669"/>
    <property type="project" value="UniProtKB-KW"/>
</dbReference>
<dbReference type="InterPro" id="IPR014017">
    <property type="entry name" value="DNA_helicase_UvrD-like_C"/>
</dbReference>
<dbReference type="GO" id="GO:0003677">
    <property type="term" value="F:DNA binding"/>
    <property type="evidence" value="ECO:0007669"/>
    <property type="project" value="UniProtKB-KW"/>
</dbReference>
<feature type="non-terminal residue" evidence="12">
    <location>
        <position position="1"/>
    </location>
</feature>
<feature type="region of interest" description="Disordered" evidence="10">
    <location>
        <begin position="508"/>
        <end position="527"/>
    </location>
</feature>
<keyword evidence="1" id="KW-0540">Nuclease</keyword>
<sequence length="611" mass="69395">HAEDEAAPEPVPQSDSEAARAGKTPSSTDNGSGEDGGDRRGADERANDDGAGDNSVNDVGAVRMLETRDRRQEVVAWARQIDRWIRLDRDPVERGAIAVLVRDVDPYRDLVREIFGRYEIPYFLDERRSVLAQVRVRLLLGSLEVIASEWRREAVIALLRNPVLGHAPAVVDLLENLSLEYGRNYERWYDETWFEYSHPPRARYHDTQDDLLPEVPDEKQPDDADEEESEVEQDYEPVREEAEEQRRVGLTEPARRRTLLPLARLERRWRTESWTGKQAVREVRAFLDGLDALSDRDRPDSVSSPHAEWDDRVRQSLEDLLDEMEQIWSDLPVTVEEFARTLREGLLALRLGVTPIRQDQVLVGDVQRSRVHGLRRVIVGGVNDGVFPRAVADDPVLGERDRAALVQLGVPLGPTAEERQEEEAYLFYIAMTRASEQVVLTWTRLDPHGKETPPSPLLEELVDAVPGIERAEEVLSDPDELALGKVQTPRELGGKLLAHLSKLWHERSHAREAERQDAERQDAERQEEDRLVEAALAVVHPEMEPRALLTEPMEAPDLLSTPTEPWPRNEEGHGPSFVREKGAPARELAPERSRLDPSIGVERSLLEAQRE</sequence>
<evidence type="ECO:0000259" key="11">
    <source>
        <dbReference type="PROSITE" id="PS51217"/>
    </source>
</evidence>
<keyword evidence="8" id="KW-0238">DNA-binding</keyword>
<evidence type="ECO:0000313" key="13">
    <source>
        <dbReference type="Proteomes" id="UP000697710"/>
    </source>
</evidence>
<comment type="caution">
    <text evidence="12">The sequence shown here is derived from an EMBL/GenBank/DDBJ whole genome shotgun (WGS) entry which is preliminary data.</text>
</comment>
<keyword evidence="2" id="KW-0547">Nucleotide-binding</keyword>
<keyword evidence="6" id="KW-0269">Exonuclease</keyword>
<dbReference type="GO" id="GO:0004386">
    <property type="term" value="F:helicase activity"/>
    <property type="evidence" value="ECO:0007669"/>
    <property type="project" value="UniProtKB-KW"/>
</dbReference>
<evidence type="ECO:0000256" key="1">
    <source>
        <dbReference type="ARBA" id="ARBA00022722"/>
    </source>
</evidence>
<accession>A0A956M2H1</accession>
<dbReference type="AlphaFoldDB" id="A0A956M2H1"/>
<evidence type="ECO:0000256" key="9">
    <source>
        <dbReference type="ARBA" id="ARBA00023204"/>
    </source>
</evidence>
<dbReference type="PANTHER" id="PTHR30591:SF1">
    <property type="entry name" value="RECBCD ENZYME SUBUNIT RECC"/>
    <property type="match status" value="1"/>
</dbReference>
<evidence type="ECO:0000313" key="12">
    <source>
        <dbReference type="EMBL" id="MCA9730050.1"/>
    </source>
</evidence>
<reference evidence="12" key="2">
    <citation type="journal article" date="2021" name="Microbiome">
        <title>Successional dynamics and alternative stable states in a saline activated sludge microbial community over 9 years.</title>
        <authorList>
            <person name="Wang Y."/>
            <person name="Ye J."/>
            <person name="Ju F."/>
            <person name="Liu L."/>
            <person name="Boyd J.A."/>
            <person name="Deng Y."/>
            <person name="Parks D.H."/>
            <person name="Jiang X."/>
            <person name="Yin X."/>
            <person name="Woodcroft B.J."/>
            <person name="Tyson G.W."/>
            <person name="Hugenholtz P."/>
            <person name="Polz M.F."/>
            <person name="Zhang T."/>
        </authorList>
    </citation>
    <scope>NUCLEOTIDE SEQUENCE</scope>
    <source>
        <strain evidence="12">HKST-UBA01</strain>
    </source>
</reference>
<dbReference type="Gene3D" id="3.40.50.300">
    <property type="entry name" value="P-loop containing nucleotide triphosphate hydrolases"/>
    <property type="match status" value="2"/>
</dbReference>
<keyword evidence="4" id="KW-0378">Hydrolase</keyword>
<dbReference type="InterPro" id="IPR027417">
    <property type="entry name" value="P-loop_NTPase"/>
</dbReference>
<feature type="compositionally biased region" description="Basic and acidic residues" evidence="10">
    <location>
        <begin position="236"/>
        <end position="250"/>
    </location>
</feature>
<keyword evidence="5" id="KW-0347">Helicase</keyword>
<feature type="compositionally biased region" description="Basic and acidic residues" evidence="10">
    <location>
        <begin position="36"/>
        <end position="48"/>
    </location>
</feature>
<dbReference type="Proteomes" id="UP000697710">
    <property type="component" value="Unassembled WGS sequence"/>
</dbReference>
<dbReference type="PANTHER" id="PTHR30591">
    <property type="entry name" value="RECBCD ENZYME SUBUNIT RECC"/>
    <property type="match status" value="1"/>
</dbReference>
<feature type="region of interest" description="Disordered" evidence="10">
    <location>
        <begin position="1"/>
        <end position="58"/>
    </location>
</feature>
<dbReference type="EMBL" id="JAGQHR010000963">
    <property type="protein sequence ID" value="MCA9730050.1"/>
    <property type="molecule type" value="Genomic_DNA"/>
</dbReference>
<feature type="region of interest" description="Disordered" evidence="10">
    <location>
        <begin position="205"/>
        <end position="250"/>
    </location>
</feature>
<dbReference type="Pfam" id="PF13361">
    <property type="entry name" value="UvrD_C"/>
    <property type="match status" value="1"/>
</dbReference>
<keyword evidence="9" id="KW-0234">DNA repair</keyword>
<evidence type="ECO:0000256" key="10">
    <source>
        <dbReference type="SAM" id="MobiDB-lite"/>
    </source>
</evidence>
<dbReference type="GO" id="GO:0005524">
    <property type="term" value="F:ATP binding"/>
    <property type="evidence" value="ECO:0007669"/>
    <property type="project" value="UniProtKB-KW"/>
</dbReference>
<evidence type="ECO:0000256" key="8">
    <source>
        <dbReference type="ARBA" id="ARBA00023125"/>
    </source>
</evidence>
<feature type="non-terminal residue" evidence="12">
    <location>
        <position position="611"/>
    </location>
</feature>
<protein>
    <recommendedName>
        <fullName evidence="11">UvrD-like helicase C-terminal domain-containing protein</fullName>
    </recommendedName>
</protein>
<gene>
    <name evidence="12" type="ORF">KC729_20370</name>
</gene>
<feature type="compositionally biased region" description="Acidic residues" evidence="10">
    <location>
        <begin position="223"/>
        <end position="235"/>
    </location>
</feature>
<dbReference type="SUPFAM" id="SSF52540">
    <property type="entry name" value="P-loop containing nucleoside triphosphate hydrolases"/>
    <property type="match status" value="1"/>
</dbReference>
<evidence type="ECO:0000256" key="7">
    <source>
        <dbReference type="ARBA" id="ARBA00022840"/>
    </source>
</evidence>
<organism evidence="12 13">
    <name type="scientific">Eiseniibacteriota bacterium</name>
    <dbReference type="NCBI Taxonomy" id="2212470"/>
    <lineage>
        <taxon>Bacteria</taxon>
        <taxon>Candidatus Eiseniibacteriota</taxon>
    </lineage>
</organism>